<sequence>MRVVVAAVGRLKSGPERELAERYRERSVQIGRGLGLSACDMVELPESRARRAADRCAEEATGLLGHIPESAALIVYDERGRADLPSERLAERVGGFRDAGRPALAVVIGGPDGLDARLRARADLTLSFGAATLPHALVRILALEQVYRSLTILAGHPYHRGDPDGSA</sequence>
<name>A0ABQ4SYU0_9HYPH</name>
<gene>
    <name evidence="5 6" type="primary">rlmH</name>
    <name evidence="6" type="ORF">AOPFMNJM_2962</name>
</gene>
<dbReference type="SUPFAM" id="SSF75217">
    <property type="entry name" value="alpha/beta knot"/>
    <property type="match status" value="1"/>
</dbReference>
<evidence type="ECO:0000256" key="3">
    <source>
        <dbReference type="ARBA" id="ARBA00022691"/>
    </source>
</evidence>
<organism evidence="6 7">
    <name type="scientific">Methylobacterium jeotgali</name>
    <dbReference type="NCBI Taxonomy" id="381630"/>
    <lineage>
        <taxon>Bacteria</taxon>
        <taxon>Pseudomonadati</taxon>
        <taxon>Pseudomonadota</taxon>
        <taxon>Alphaproteobacteria</taxon>
        <taxon>Hyphomicrobiales</taxon>
        <taxon>Methylobacteriaceae</taxon>
        <taxon>Methylobacterium</taxon>
    </lineage>
</organism>
<comment type="function">
    <text evidence="5">Specifically methylates the pseudouridine at position 1915 (m3Psi1915) in 23S rRNA.</text>
</comment>
<dbReference type="NCBIfam" id="NF000989">
    <property type="entry name" value="PRK00103.2-3"/>
    <property type="match status" value="1"/>
</dbReference>
<dbReference type="RefSeq" id="WP_238276918.1">
    <property type="nucleotide sequence ID" value="NZ_BPQR01000049.1"/>
</dbReference>
<evidence type="ECO:0000256" key="2">
    <source>
        <dbReference type="ARBA" id="ARBA00022679"/>
    </source>
</evidence>
<keyword evidence="7" id="KW-1185">Reference proteome</keyword>
<dbReference type="InterPro" id="IPR003742">
    <property type="entry name" value="RlmH-like"/>
</dbReference>
<dbReference type="GO" id="GO:0008168">
    <property type="term" value="F:methyltransferase activity"/>
    <property type="evidence" value="ECO:0007669"/>
    <property type="project" value="UniProtKB-KW"/>
</dbReference>
<dbReference type="InterPro" id="IPR029028">
    <property type="entry name" value="Alpha/beta_knot_MTases"/>
</dbReference>
<dbReference type="EC" id="2.1.1.177" evidence="5"/>
<keyword evidence="2 5" id="KW-0808">Transferase</keyword>
<dbReference type="InterPro" id="IPR029026">
    <property type="entry name" value="tRNA_m1G_MTases_N"/>
</dbReference>
<keyword evidence="5" id="KW-0698">rRNA processing</keyword>
<evidence type="ECO:0000313" key="6">
    <source>
        <dbReference type="EMBL" id="GJE07633.1"/>
    </source>
</evidence>
<comment type="catalytic activity">
    <reaction evidence="5">
        <text>pseudouridine(1915) in 23S rRNA + S-adenosyl-L-methionine = N(3)-methylpseudouridine(1915) in 23S rRNA + S-adenosyl-L-homocysteine + H(+)</text>
        <dbReference type="Rhea" id="RHEA:42752"/>
        <dbReference type="Rhea" id="RHEA-COMP:10221"/>
        <dbReference type="Rhea" id="RHEA-COMP:10222"/>
        <dbReference type="ChEBI" id="CHEBI:15378"/>
        <dbReference type="ChEBI" id="CHEBI:57856"/>
        <dbReference type="ChEBI" id="CHEBI:59789"/>
        <dbReference type="ChEBI" id="CHEBI:65314"/>
        <dbReference type="ChEBI" id="CHEBI:74486"/>
        <dbReference type="EC" id="2.1.1.177"/>
    </reaction>
</comment>
<keyword evidence="5" id="KW-0963">Cytoplasm</keyword>
<dbReference type="CDD" id="cd18081">
    <property type="entry name" value="RlmH-like"/>
    <property type="match status" value="1"/>
</dbReference>
<evidence type="ECO:0000256" key="4">
    <source>
        <dbReference type="ARBA" id="ARBA00038303"/>
    </source>
</evidence>
<comment type="similarity">
    <text evidence="4 5">Belongs to the RNA methyltransferase RlmH family.</text>
</comment>
<comment type="subunit">
    <text evidence="5">Homodimer.</text>
</comment>
<keyword evidence="3 5" id="KW-0949">S-adenosyl-L-methionine</keyword>
<proteinExistence type="inferred from homology"/>
<evidence type="ECO:0000256" key="5">
    <source>
        <dbReference type="HAMAP-Rule" id="MF_00658"/>
    </source>
</evidence>
<protein>
    <recommendedName>
        <fullName evidence="5">Ribosomal RNA large subunit methyltransferase H</fullName>
        <ecNumber evidence="5">2.1.1.177</ecNumber>
    </recommendedName>
    <alternativeName>
        <fullName evidence="5">23S rRNA (pseudouridine1915-N3)-methyltransferase</fullName>
    </alternativeName>
    <alternativeName>
        <fullName evidence="5">23S rRNA m3Psi1915 methyltransferase</fullName>
    </alternativeName>
    <alternativeName>
        <fullName evidence="5">rRNA (pseudouridine-N3-)-methyltransferase RlmH</fullName>
    </alternativeName>
</protein>
<evidence type="ECO:0000313" key="7">
    <source>
        <dbReference type="Proteomes" id="UP001055102"/>
    </source>
</evidence>
<dbReference type="EMBL" id="BPQR01000049">
    <property type="protein sequence ID" value="GJE07633.1"/>
    <property type="molecule type" value="Genomic_DNA"/>
</dbReference>
<dbReference type="NCBIfam" id="NF000991">
    <property type="entry name" value="PRK00103.2-5"/>
    <property type="match status" value="1"/>
</dbReference>
<dbReference type="PIRSF" id="PIRSF004505">
    <property type="entry name" value="MT_bac"/>
    <property type="match status" value="1"/>
</dbReference>
<dbReference type="PANTHER" id="PTHR33603:SF1">
    <property type="entry name" value="RIBOSOMAL RNA LARGE SUBUNIT METHYLTRANSFERASE H"/>
    <property type="match status" value="1"/>
</dbReference>
<dbReference type="HAMAP" id="MF_00658">
    <property type="entry name" value="23SrRNA_methyltr_H"/>
    <property type="match status" value="1"/>
</dbReference>
<dbReference type="PANTHER" id="PTHR33603">
    <property type="entry name" value="METHYLTRANSFERASE"/>
    <property type="match status" value="1"/>
</dbReference>
<evidence type="ECO:0000256" key="1">
    <source>
        <dbReference type="ARBA" id="ARBA00022603"/>
    </source>
</evidence>
<keyword evidence="1 5" id="KW-0489">Methyltransferase</keyword>
<comment type="caution">
    <text evidence="5">Lacks conserved residue(s) required for the propagation of feature annotation.</text>
</comment>
<comment type="subcellular location">
    <subcellularLocation>
        <location evidence="5">Cytoplasm</location>
    </subcellularLocation>
</comment>
<reference evidence="6" key="1">
    <citation type="journal article" date="2021" name="Front. Microbiol.">
        <title>Comprehensive Comparative Genomics and Phenotyping of Methylobacterium Species.</title>
        <authorList>
            <person name="Alessa O."/>
            <person name="Ogura Y."/>
            <person name="Fujitani Y."/>
            <person name="Takami H."/>
            <person name="Hayashi T."/>
            <person name="Sahin N."/>
            <person name="Tani A."/>
        </authorList>
    </citation>
    <scope>NUCLEOTIDE SEQUENCE</scope>
    <source>
        <strain evidence="6">LMG 23639</strain>
    </source>
</reference>
<dbReference type="GO" id="GO:0032259">
    <property type="term" value="P:methylation"/>
    <property type="evidence" value="ECO:0007669"/>
    <property type="project" value="UniProtKB-KW"/>
</dbReference>
<reference evidence="6" key="2">
    <citation type="submission" date="2021-08" db="EMBL/GenBank/DDBJ databases">
        <authorList>
            <person name="Tani A."/>
            <person name="Ola A."/>
            <person name="Ogura Y."/>
            <person name="Katsura K."/>
            <person name="Hayashi T."/>
        </authorList>
    </citation>
    <scope>NUCLEOTIDE SEQUENCE</scope>
    <source>
        <strain evidence="6">LMG 23639</strain>
    </source>
</reference>
<accession>A0ABQ4SYU0</accession>
<dbReference type="Gene3D" id="3.40.1280.10">
    <property type="match status" value="1"/>
</dbReference>
<feature type="binding site" evidence="5">
    <location>
        <position position="109"/>
    </location>
    <ligand>
        <name>S-adenosyl-L-methionine</name>
        <dbReference type="ChEBI" id="CHEBI:59789"/>
    </ligand>
</feature>
<comment type="caution">
    <text evidence="6">The sequence shown here is derived from an EMBL/GenBank/DDBJ whole genome shotgun (WGS) entry which is preliminary data.</text>
</comment>
<dbReference type="Pfam" id="PF02590">
    <property type="entry name" value="SPOUT_MTase"/>
    <property type="match status" value="1"/>
</dbReference>
<dbReference type="Proteomes" id="UP001055102">
    <property type="component" value="Unassembled WGS sequence"/>
</dbReference>